<evidence type="ECO:0008006" key="3">
    <source>
        <dbReference type="Google" id="ProtNLM"/>
    </source>
</evidence>
<comment type="caution">
    <text evidence="1">The sequence shown here is derived from an EMBL/GenBank/DDBJ whole genome shotgun (WGS) entry which is preliminary data.</text>
</comment>
<protein>
    <recommendedName>
        <fullName evidence="3">Calcium-binding protein</fullName>
    </recommendedName>
</protein>
<evidence type="ECO:0000313" key="1">
    <source>
        <dbReference type="EMBL" id="NUA99338.1"/>
    </source>
</evidence>
<accession>A0ABX2KDJ9</accession>
<dbReference type="Proteomes" id="UP000605086">
    <property type="component" value="Unassembled WGS sequence"/>
</dbReference>
<dbReference type="PROSITE" id="PS00330">
    <property type="entry name" value="HEMOLYSIN_CALCIUM"/>
    <property type="match status" value="1"/>
</dbReference>
<dbReference type="Pfam" id="PF00353">
    <property type="entry name" value="HemolysinCabind"/>
    <property type="match status" value="1"/>
</dbReference>
<proteinExistence type="predicted"/>
<dbReference type="RefSeq" id="WP_174470649.1">
    <property type="nucleotide sequence ID" value="NZ_JAGINN010000017.1"/>
</dbReference>
<name>A0ABX2KDJ9_9PROT</name>
<dbReference type="SUPFAM" id="SSF51120">
    <property type="entry name" value="beta-Roll"/>
    <property type="match status" value="1"/>
</dbReference>
<evidence type="ECO:0000313" key="2">
    <source>
        <dbReference type="Proteomes" id="UP000605086"/>
    </source>
</evidence>
<dbReference type="InterPro" id="IPR018511">
    <property type="entry name" value="Hemolysin-typ_Ca-bd_CS"/>
</dbReference>
<dbReference type="InterPro" id="IPR011049">
    <property type="entry name" value="Serralysin-like_metalloprot_C"/>
</dbReference>
<dbReference type="Gene3D" id="2.150.10.10">
    <property type="entry name" value="Serralysin-like metalloprotease, C-terminal"/>
    <property type="match status" value="1"/>
</dbReference>
<organism evidence="1 2">
    <name type="scientific">Azospirillum melinis</name>
    <dbReference type="NCBI Taxonomy" id="328839"/>
    <lineage>
        <taxon>Bacteria</taxon>
        <taxon>Pseudomonadati</taxon>
        <taxon>Pseudomonadota</taxon>
        <taxon>Alphaproteobacteria</taxon>
        <taxon>Rhodospirillales</taxon>
        <taxon>Azospirillaceae</taxon>
        <taxon>Azospirillum</taxon>
    </lineage>
</organism>
<dbReference type="EMBL" id="WHOS01000008">
    <property type="protein sequence ID" value="NUA99338.1"/>
    <property type="molecule type" value="Genomic_DNA"/>
</dbReference>
<reference evidence="1 2" key="1">
    <citation type="submission" date="2019-10" db="EMBL/GenBank/DDBJ databases">
        <title>Genome sequence of Azospirillum melinis.</title>
        <authorList>
            <person name="Ambrosini A."/>
            <person name="Sant'Anna F.H."/>
            <person name="Cassan F.D."/>
            <person name="Souza E.M."/>
            <person name="Passaglia L.M.P."/>
        </authorList>
    </citation>
    <scope>NUCLEOTIDE SEQUENCE [LARGE SCALE GENOMIC DNA]</scope>
    <source>
        <strain evidence="1 2">TMCY0552</strain>
    </source>
</reference>
<sequence>MVSVSAGSQSSLNTDALDVTNVQGGTITGATPDQLVITYPGNRFTDLRGNFTYDPLTKALTGGTITSVTNASNGVLDVAVSDLNLPVATALNWASTGTSPEAIRAALLGGNDSLSGSELNDTLRGYAGDDTIKGGMGDDLLDGGGGVNVIDGGDGSNDTVVRHASLADSGAVKYNGEIYVIDANGYDRLTNVEFIQYTDQTVAGASAPVFDGLSYLAANPDLAAAYGMDSEAAFDHYRSFGWSEGRSLTFNAAGYLADNPDLAAAFGTNTADATRHYIETGRNENRRFDFDAESYLAANPDLIQAFGNDPTAAALHYATIGRTEGRSLGFDAQSYLARYPDLQAAFGSDLQAATAHYVAEGYEEGRVAAPLAPATGAAFAVDDAAQRNATLTIA</sequence>
<dbReference type="InterPro" id="IPR001343">
    <property type="entry name" value="Hemolysn_Ca-bd"/>
</dbReference>
<gene>
    <name evidence="1" type="ORF">GBZ48_08550</name>
</gene>
<keyword evidence="2" id="KW-1185">Reference proteome</keyword>